<dbReference type="OrthoDB" id="7932478at2"/>
<feature type="compositionally biased region" description="Pro residues" evidence="1">
    <location>
        <begin position="193"/>
        <end position="211"/>
    </location>
</feature>
<reference evidence="4" key="1">
    <citation type="submission" date="2016-10" db="EMBL/GenBank/DDBJ databases">
        <authorList>
            <person name="Varghese N."/>
            <person name="Submissions S."/>
        </authorList>
    </citation>
    <scope>NUCLEOTIDE SEQUENCE [LARGE SCALE GENOMIC DNA]</scope>
    <source>
        <strain evidence="4">DSM 1565</strain>
    </source>
</reference>
<sequence>MAAQDNDSGARADSAASSTSALKWAVIAILTLLALYGWHGKTSAEGELTAMQGEVASLRKAVDDAAQVRKSSQDEIDRLKAAETDALRQVDEGKADVSTAMAKVSELDNKANALAKETDDLKAKLAAADEDAKAKLAAAGDETNKVKALLDIANKAKADAEAALDTIRAENDSLKSQLSAVQKELEAAKAAPPAAPAPAPPAPAAPATPAP</sequence>
<feature type="transmembrane region" description="Helical" evidence="2">
    <location>
        <begin position="21"/>
        <end position="39"/>
    </location>
</feature>
<gene>
    <name evidence="3" type="ORF">SAMN04488557_4039</name>
</gene>
<dbReference type="EMBL" id="FPCH01000005">
    <property type="protein sequence ID" value="SFV39016.1"/>
    <property type="molecule type" value="Genomic_DNA"/>
</dbReference>
<name>A0A1I7NWH4_9HYPH</name>
<organism evidence="3 4">
    <name type="scientific">Hyphomicrobium facile</name>
    <dbReference type="NCBI Taxonomy" id="51670"/>
    <lineage>
        <taxon>Bacteria</taxon>
        <taxon>Pseudomonadati</taxon>
        <taxon>Pseudomonadota</taxon>
        <taxon>Alphaproteobacteria</taxon>
        <taxon>Hyphomicrobiales</taxon>
        <taxon>Hyphomicrobiaceae</taxon>
        <taxon>Hyphomicrobium</taxon>
    </lineage>
</organism>
<evidence type="ECO:0000256" key="1">
    <source>
        <dbReference type="SAM" id="MobiDB-lite"/>
    </source>
</evidence>
<dbReference type="RefSeq" id="WP_092869715.1">
    <property type="nucleotide sequence ID" value="NZ_FPCH01000005.1"/>
</dbReference>
<evidence type="ECO:0000313" key="4">
    <source>
        <dbReference type="Proteomes" id="UP000199423"/>
    </source>
</evidence>
<accession>A0A1I7NWH4</accession>
<dbReference type="STRING" id="51670.SAMN04488557_4039"/>
<evidence type="ECO:0000256" key="2">
    <source>
        <dbReference type="SAM" id="Phobius"/>
    </source>
</evidence>
<keyword evidence="2" id="KW-1133">Transmembrane helix</keyword>
<keyword evidence="2" id="KW-0812">Transmembrane</keyword>
<keyword evidence="2" id="KW-0472">Membrane</keyword>
<dbReference type="Gene3D" id="1.10.287.1490">
    <property type="match status" value="1"/>
</dbReference>
<evidence type="ECO:0000313" key="3">
    <source>
        <dbReference type="EMBL" id="SFV39016.1"/>
    </source>
</evidence>
<dbReference type="AlphaFoldDB" id="A0A1I7NWH4"/>
<keyword evidence="4" id="KW-1185">Reference proteome</keyword>
<protein>
    <submittedName>
        <fullName evidence="3">Colicin import membrane protein</fullName>
    </submittedName>
</protein>
<dbReference type="Proteomes" id="UP000199423">
    <property type="component" value="Unassembled WGS sequence"/>
</dbReference>
<feature type="region of interest" description="Disordered" evidence="1">
    <location>
        <begin position="178"/>
        <end position="211"/>
    </location>
</feature>
<proteinExistence type="predicted"/>